<comment type="caution">
    <text evidence="1">The sequence shown here is derived from an EMBL/GenBank/DDBJ whole genome shotgun (WGS) entry which is preliminary data.</text>
</comment>
<keyword evidence="2" id="KW-1185">Reference proteome</keyword>
<organism evidence="1 2">
    <name type="scientific">Halobacillus seohaensis</name>
    <dbReference type="NCBI Taxonomy" id="447421"/>
    <lineage>
        <taxon>Bacteria</taxon>
        <taxon>Bacillati</taxon>
        <taxon>Bacillota</taxon>
        <taxon>Bacilli</taxon>
        <taxon>Bacillales</taxon>
        <taxon>Bacillaceae</taxon>
        <taxon>Halobacillus</taxon>
    </lineage>
</organism>
<protein>
    <recommendedName>
        <fullName evidence="3">Nucleotide kinase</fullName>
    </recommendedName>
</protein>
<accession>A0ABW2EI66</accession>
<proteinExistence type="predicted"/>
<evidence type="ECO:0008006" key="3">
    <source>
        <dbReference type="Google" id="ProtNLM"/>
    </source>
</evidence>
<evidence type="ECO:0000313" key="2">
    <source>
        <dbReference type="Proteomes" id="UP001596410"/>
    </source>
</evidence>
<sequence>MSGKELHYFAGDHTAKGFHPLYASNFQGLEHIIQLLGGHSHLKSGILQRVAKEWKEKGYEVEVVHSSSDSKALDSVIFPQLNVAIHGQPIHTRGFGDWTEKLVDVDSGMIFDKLNSKKEVITSHRNQIMDAQSKAYQSFKAGLDVHDDLESIYISKMDFTKADELTQDFIQRLEIPKKTEDKKPLTKHRFFGASTPEGVIDFIPNVTADLANRYFVKGRAGTGKSTFLKKVALAAEENKYDVEMYHCGFDPDSIDMIVVRELGFCVFDSTDPHEYFPEREGDRIIDLYAETVTAGTDEKYAPEISALTKGYKSHMKDGIVFLQQAKSCLDELSKVYEEATPDTLLDELHEAVCKEIESYM</sequence>
<dbReference type="EMBL" id="JBHSZV010000021">
    <property type="protein sequence ID" value="MFC7062009.1"/>
    <property type="molecule type" value="Genomic_DNA"/>
</dbReference>
<dbReference type="InterPro" id="IPR027417">
    <property type="entry name" value="P-loop_NTPase"/>
</dbReference>
<reference evidence="2" key="1">
    <citation type="journal article" date="2019" name="Int. J. Syst. Evol. Microbiol.">
        <title>The Global Catalogue of Microorganisms (GCM) 10K type strain sequencing project: providing services to taxonomists for standard genome sequencing and annotation.</title>
        <authorList>
            <consortium name="The Broad Institute Genomics Platform"/>
            <consortium name="The Broad Institute Genome Sequencing Center for Infectious Disease"/>
            <person name="Wu L."/>
            <person name="Ma J."/>
        </authorList>
    </citation>
    <scope>NUCLEOTIDE SEQUENCE [LARGE SCALE GENOMIC DNA]</scope>
    <source>
        <strain evidence="2">CGMCC 4.1621</strain>
    </source>
</reference>
<dbReference type="Proteomes" id="UP001596410">
    <property type="component" value="Unassembled WGS sequence"/>
</dbReference>
<gene>
    <name evidence="1" type="ORF">ACFQIC_09065</name>
</gene>
<name>A0ABW2EI66_9BACI</name>
<dbReference type="SUPFAM" id="SSF52540">
    <property type="entry name" value="P-loop containing nucleoside triphosphate hydrolases"/>
    <property type="match status" value="1"/>
</dbReference>
<evidence type="ECO:0000313" key="1">
    <source>
        <dbReference type="EMBL" id="MFC7062009.1"/>
    </source>
</evidence>
<dbReference type="Gene3D" id="3.40.50.300">
    <property type="entry name" value="P-loop containing nucleotide triphosphate hydrolases"/>
    <property type="match status" value="1"/>
</dbReference>
<dbReference type="RefSeq" id="WP_204708987.1">
    <property type="nucleotide sequence ID" value="NZ_JBHSZV010000021.1"/>
</dbReference>